<dbReference type="PROSITE" id="PS51352">
    <property type="entry name" value="THIOREDOXIN_2"/>
    <property type="match status" value="1"/>
</dbReference>
<name>A0A518BUH5_9BACT</name>
<dbReference type="InterPro" id="IPR036249">
    <property type="entry name" value="Thioredoxin-like_sf"/>
</dbReference>
<dbReference type="EMBL" id="CP036280">
    <property type="protein sequence ID" value="QDU70640.1"/>
    <property type="molecule type" value="Genomic_DNA"/>
</dbReference>
<dbReference type="AlphaFoldDB" id="A0A518BUH5"/>
<dbReference type="InterPro" id="IPR002065">
    <property type="entry name" value="TPX"/>
</dbReference>
<keyword evidence="3 5" id="KW-0575">Peroxidase</keyword>
<dbReference type="HAMAP" id="MF_00269">
    <property type="entry name" value="Tpx"/>
    <property type="match status" value="1"/>
</dbReference>
<dbReference type="Pfam" id="PF08386">
    <property type="entry name" value="Abhydrolase_4"/>
    <property type="match status" value="1"/>
</dbReference>
<keyword evidence="2 3" id="KW-0676">Redox-active center</keyword>
<dbReference type="OrthoDB" id="9781543at2"/>
<comment type="function">
    <text evidence="3">Thiol-specific peroxidase that catalyzes the reduction of hydrogen peroxide and organic hydroperoxides to water and alcohols, respectively. Plays a role in cell protection against oxidative stress by detoxifying peroxides.</text>
</comment>
<protein>
    <recommendedName>
        <fullName evidence="3">Thiol peroxidase</fullName>
        <shortName evidence="3">Tpx</shortName>
        <ecNumber evidence="3">1.11.1.24</ecNumber>
    </recommendedName>
    <alternativeName>
        <fullName evidence="3">Peroxiredoxin tpx</fullName>
        <shortName evidence="3">Prx</shortName>
    </alternativeName>
    <alternativeName>
        <fullName evidence="3">Thioredoxin peroxidase</fullName>
    </alternativeName>
    <alternativeName>
        <fullName evidence="3">Thioredoxin-dependent peroxiredoxin</fullName>
    </alternativeName>
</protein>
<dbReference type="InterPro" id="IPR050455">
    <property type="entry name" value="Tpx_Peroxidase_subfamily"/>
</dbReference>
<comment type="similarity">
    <text evidence="3">Belongs to the peroxiredoxin family. Tpx subfamily.</text>
</comment>
<dbReference type="CDD" id="cd03014">
    <property type="entry name" value="PRX_Atyp2cys"/>
    <property type="match status" value="1"/>
</dbReference>
<dbReference type="InterPro" id="IPR013766">
    <property type="entry name" value="Thioredoxin_domain"/>
</dbReference>
<dbReference type="Pfam" id="PF08534">
    <property type="entry name" value="Redoxin"/>
    <property type="match status" value="1"/>
</dbReference>
<proteinExistence type="inferred from homology"/>
<dbReference type="Proteomes" id="UP000320386">
    <property type="component" value="Chromosome"/>
</dbReference>
<keyword evidence="3" id="KW-0049">Antioxidant</keyword>
<dbReference type="PANTHER" id="PTHR43110:SF1">
    <property type="entry name" value="THIOL PEROXIDASE"/>
    <property type="match status" value="1"/>
</dbReference>
<dbReference type="Gene3D" id="3.40.50.1820">
    <property type="entry name" value="alpha/beta hydrolase"/>
    <property type="match status" value="1"/>
</dbReference>
<evidence type="ECO:0000313" key="5">
    <source>
        <dbReference type="EMBL" id="QDU70640.1"/>
    </source>
</evidence>
<dbReference type="Gene3D" id="3.40.30.10">
    <property type="entry name" value="Glutaredoxin"/>
    <property type="match status" value="1"/>
</dbReference>
<keyword evidence="1" id="KW-1015">Disulfide bond</keyword>
<feature type="active site" description="Cysteine sulfenic acid (-SOH) intermediate" evidence="3">
    <location>
        <position position="366"/>
    </location>
</feature>
<dbReference type="InterPro" id="IPR029058">
    <property type="entry name" value="AB_hydrolase_fold"/>
</dbReference>
<dbReference type="KEGG" id="mcad:Pan265_04700"/>
<evidence type="ECO:0000256" key="3">
    <source>
        <dbReference type="HAMAP-Rule" id="MF_00269"/>
    </source>
</evidence>
<organism evidence="5 6">
    <name type="scientific">Mucisphaera calidilacus</name>
    <dbReference type="NCBI Taxonomy" id="2527982"/>
    <lineage>
        <taxon>Bacteria</taxon>
        <taxon>Pseudomonadati</taxon>
        <taxon>Planctomycetota</taxon>
        <taxon>Phycisphaerae</taxon>
        <taxon>Phycisphaerales</taxon>
        <taxon>Phycisphaeraceae</taxon>
        <taxon>Mucisphaera</taxon>
    </lineage>
</organism>
<comment type="caution">
    <text evidence="3">Lacks conserved residue(s) required for the propagation of feature annotation.</text>
</comment>
<evidence type="ECO:0000259" key="4">
    <source>
        <dbReference type="PROSITE" id="PS51352"/>
    </source>
</evidence>
<dbReference type="InterPro" id="IPR013595">
    <property type="entry name" value="Pept_S33_TAP-like_C"/>
</dbReference>
<feature type="domain" description="Thioredoxin" evidence="4">
    <location>
        <begin position="324"/>
        <end position="473"/>
    </location>
</feature>
<evidence type="ECO:0000313" key="6">
    <source>
        <dbReference type="Proteomes" id="UP000320386"/>
    </source>
</evidence>
<gene>
    <name evidence="3 5" type="primary">tpx</name>
    <name evidence="5" type="ORF">Pan265_04700</name>
</gene>
<comment type="catalytic activity">
    <reaction evidence="3">
        <text>a hydroperoxide + [thioredoxin]-dithiol = an alcohol + [thioredoxin]-disulfide + H2O</text>
        <dbReference type="Rhea" id="RHEA:62620"/>
        <dbReference type="Rhea" id="RHEA-COMP:10698"/>
        <dbReference type="Rhea" id="RHEA-COMP:10700"/>
        <dbReference type="ChEBI" id="CHEBI:15377"/>
        <dbReference type="ChEBI" id="CHEBI:29950"/>
        <dbReference type="ChEBI" id="CHEBI:30879"/>
        <dbReference type="ChEBI" id="CHEBI:35924"/>
        <dbReference type="ChEBI" id="CHEBI:50058"/>
        <dbReference type="EC" id="1.11.1.24"/>
    </reaction>
</comment>
<keyword evidence="3 5" id="KW-0560">Oxidoreductase</keyword>
<dbReference type="InterPro" id="IPR013740">
    <property type="entry name" value="Redoxin"/>
</dbReference>
<sequence length="473" mass="51892">MSTKPNWRRRVFRSLLLVLLLVPLGYWATLYVSQRGMIFPGMFKPEHRDMNPPPDINAQVVWIDTDAGPVEGWLFPGKGRSAENPGPAILYAHGNFEIIQLCFQHARWYADHGITTLMMEYRGYGRSAGKPSEAAARADGVAFYDLLAARPEVDPQRIAFHGRSLGGGVVCAIARDRKPDALILESAFATIRDIAVAMYAPGFLVAHPFDNHEVLATYDGPVLLAHGNQDAVIPYKHAERNRSTATNARLITYPGIGHELDPVHPQWHREILNFLAELDWIENPAKLNTHGNPLTNTPGDRPMTERAAAVTLKGNPMTLLGDELSVGDTAPAFSLVANDMSAKTLDDYAGKVKIISVVPSLDTAVCDVETRRFNTEAASLGDNIVILTVSIDTPFAQKRWCGAAGVDKVETLSDFKDHAFGTDYGVRIKEAGILARQVFVLDKNNKIVHAQLVKEVAEEPDYDAILNAAKAAL</sequence>
<dbReference type="SUPFAM" id="SSF52833">
    <property type="entry name" value="Thioredoxin-like"/>
    <property type="match status" value="1"/>
</dbReference>
<keyword evidence="6" id="KW-1185">Reference proteome</keyword>
<dbReference type="GO" id="GO:0008379">
    <property type="term" value="F:thioredoxin peroxidase activity"/>
    <property type="evidence" value="ECO:0007669"/>
    <property type="project" value="UniProtKB-UniRule"/>
</dbReference>
<dbReference type="EC" id="1.11.1.24" evidence="3"/>
<dbReference type="SUPFAM" id="SSF53474">
    <property type="entry name" value="alpha/beta-Hydrolases"/>
    <property type="match status" value="1"/>
</dbReference>
<dbReference type="InterPro" id="IPR022742">
    <property type="entry name" value="Hydrolase_4"/>
</dbReference>
<evidence type="ECO:0000256" key="1">
    <source>
        <dbReference type="ARBA" id="ARBA00023157"/>
    </source>
</evidence>
<dbReference type="PANTHER" id="PTHR43110">
    <property type="entry name" value="THIOL PEROXIDASE"/>
    <property type="match status" value="1"/>
</dbReference>
<dbReference type="Pfam" id="PF12146">
    <property type="entry name" value="Hydrolase_4"/>
    <property type="match status" value="1"/>
</dbReference>
<accession>A0A518BUH5</accession>
<reference evidence="5 6" key="1">
    <citation type="submission" date="2019-02" db="EMBL/GenBank/DDBJ databases">
        <title>Deep-cultivation of Planctomycetes and their phenomic and genomic characterization uncovers novel biology.</title>
        <authorList>
            <person name="Wiegand S."/>
            <person name="Jogler M."/>
            <person name="Boedeker C."/>
            <person name="Pinto D."/>
            <person name="Vollmers J."/>
            <person name="Rivas-Marin E."/>
            <person name="Kohn T."/>
            <person name="Peeters S.H."/>
            <person name="Heuer A."/>
            <person name="Rast P."/>
            <person name="Oberbeckmann S."/>
            <person name="Bunk B."/>
            <person name="Jeske O."/>
            <person name="Meyerdierks A."/>
            <person name="Storesund J.E."/>
            <person name="Kallscheuer N."/>
            <person name="Luecker S."/>
            <person name="Lage O.M."/>
            <person name="Pohl T."/>
            <person name="Merkel B.J."/>
            <person name="Hornburger P."/>
            <person name="Mueller R.-W."/>
            <person name="Bruemmer F."/>
            <person name="Labrenz M."/>
            <person name="Spormann A.M."/>
            <person name="Op den Camp H."/>
            <person name="Overmann J."/>
            <person name="Amann R."/>
            <person name="Jetten M.S.M."/>
            <person name="Mascher T."/>
            <person name="Medema M.H."/>
            <person name="Devos D.P."/>
            <person name="Kaster A.-K."/>
            <person name="Ovreas L."/>
            <person name="Rohde M."/>
            <person name="Galperin M.Y."/>
            <person name="Jogler C."/>
        </authorList>
    </citation>
    <scope>NUCLEOTIDE SEQUENCE [LARGE SCALE GENOMIC DNA]</scope>
    <source>
        <strain evidence="5 6">Pan265</strain>
    </source>
</reference>
<comment type="subunit">
    <text evidence="3">Homodimer.</text>
</comment>
<evidence type="ECO:0000256" key="2">
    <source>
        <dbReference type="ARBA" id="ARBA00023284"/>
    </source>
</evidence>
<dbReference type="NCBIfam" id="NF001808">
    <property type="entry name" value="PRK00522.1"/>
    <property type="match status" value="1"/>
</dbReference>